<keyword evidence="2" id="KW-0805">Transcription regulation</keyword>
<evidence type="ECO:0000256" key="6">
    <source>
        <dbReference type="SAM" id="MobiDB-lite"/>
    </source>
</evidence>
<keyword evidence="5" id="KW-0804">Transcription</keyword>
<evidence type="ECO:0000256" key="5">
    <source>
        <dbReference type="ARBA" id="ARBA00023163"/>
    </source>
</evidence>
<dbReference type="PANTHER" id="PTHR43133:SF58">
    <property type="entry name" value="ECF RNA POLYMERASE SIGMA FACTOR SIGD"/>
    <property type="match status" value="1"/>
</dbReference>
<protein>
    <submittedName>
        <fullName evidence="8">RNA polymerase sigma factor</fullName>
    </submittedName>
</protein>
<dbReference type="InterPro" id="IPR013325">
    <property type="entry name" value="RNA_pol_sigma_r2"/>
</dbReference>
<dbReference type="EMBL" id="JBDFRB010000007">
    <property type="protein sequence ID" value="MEN2744839.1"/>
    <property type="molecule type" value="Genomic_DNA"/>
</dbReference>
<dbReference type="NCBIfam" id="TIGR02937">
    <property type="entry name" value="sigma70-ECF"/>
    <property type="match status" value="1"/>
</dbReference>
<keyword evidence="4" id="KW-0238">DNA-binding</keyword>
<evidence type="ECO:0000256" key="3">
    <source>
        <dbReference type="ARBA" id="ARBA00023082"/>
    </source>
</evidence>
<dbReference type="RefSeq" id="WP_345885145.1">
    <property type="nucleotide sequence ID" value="NZ_JBDFRB010000007.1"/>
</dbReference>
<dbReference type="Proteomes" id="UP001422074">
    <property type="component" value="Unassembled WGS sequence"/>
</dbReference>
<dbReference type="InterPro" id="IPR013324">
    <property type="entry name" value="RNA_pol_sigma_r3/r4-like"/>
</dbReference>
<evidence type="ECO:0000256" key="2">
    <source>
        <dbReference type="ARBA" id="ARBA00023015"/>
    </source>
</evidence>
<evidence type="ECO:0000256" key="1">
    <source>
        <dbReference type="ARBA" id="ARBA00010641"/>
    </source>
</evidence>
<dbReference type="InterPro" id="IPR007630">
    <property type="entry name" value="RNA_pol_sigma70_r4"/>
</dbReference>
<gene>
    <name evidence="8" type="ORF">ABCQ75_09840</name>
</gene>
<keyword evidence="9" id="KW-1185">Reference proteome</keyword>
<feature type="compositionally biased region" description="Basic and acidic residues" evidence="6">
    <location>
        <begin position="109"/>
        <end position="119"/>
    </location>
</feature>
<dbReference type="Gene3D" id="1.10.1740.10">
    <property type="match status" value="1"/>
</dbReference>
<dbReference type="Gene3D" id="1.10.10.10">
    <property type="entry name" value="Winged helix-like DNA-binding domain superfamily/Winged helix DNA-binding domain"/>
    <property type="match status" value="1"/>
</dbReference>
<dbReference type="InterPro" id="IPR036388">
    <property type="entry name" value="WH-like_DNA-bd_sf"/>
</dbReference>
<keyword evidence="3" id="KW-0731">Sigma factor</keyword>
<dbReference type="CDD" id="cd06171">
    <property type="entry name" value="Sigma70_r4"/>
    <property type="match status" value="1"/>
</dbReference>
<name>A0ABU9X065_9MICC</name>
<dbReference type="Pfam" id="PF04545">
    <property type="entry name" value="Sigma70_r4"/>
    <property type="match status" value="1"/>
</dbReference>
<evidence type="ECO:0000256" key="4">
    <source>
        <dbReference type="ARBA" id="ARBA00023125"/>
    </source>
</evidence>
<sequence>MTTHVQAGQSAPADEPTDLTGLFTAAYRAYSPSVRGYLRARGVDDPDSAAHDVFLALYTRMAPEDGDRGPGARPRLTGGLDGAKALAFTIAHGRAVDHHRRRSRTPHLVPHEADEDPRRAPLTPEDEALEASGVVALLGGLADDHREVLLLRIVADLSIEQTAAIMERSTGAVKQLQRRALTALRSHALTSELSTP</sequence>
<evidence type="ECO:0000259" key="7">
    <source>
        <dbReference type="Pfam" id="PF04545"/>
    </source>
</evidence>
<reference evidence="8 9" key="1">
    <citation type="submission" date="2024-05" db="EMBL/GenBank/DDBJ databases">
        <title>Sinomonas sp. nov., isolated from a waste landfill.</title>
        <authorList>
            <person name="Zhao Y."/>
        </authorList>
    </citation>
    <scope>NUCLEOTIDE SEQUENCE [LARGE SCALE GENOMIC DNA]</scope>
    <source>
        <strain evidence="8 9">CCTCC AB2014300</strain>
    </source>
</reference>
<comment type="caution">
    <text evidence="8">The sequence shown here is derived from an EMBL/GenBank/DDBJ whole genome shotgun (WGS) entry which is preliminary data.</text>
</comment>
<evidence type="ECO:0000313" key="9">
    <source>
        <dbReference type="Proteomes" id="UP001422074"/>
    </source>
</evidence>
<dbReference type="InterPro" id="IPR039425">
    <property type="entry name" value="RNA_pol_sigma-70-like"/>
</dbReference>
<dbReference type="SUPFAM" id="SSF88659">
    <property type="entry name" value="Sigma3 and sigma4 domains of RNA polymerase sigma factors"/>
    <property type="match status" value="1"/>
</dbReference>
<feature type="region of interest" description="Disordered" evidence="6">
    <location>
        <begin position="96"/>
        <end position="120"/>
    </location>
</feature>
<feature type="domain" description="RNA polymerase sigma-70 region 4" evidence="7">
    <location>
        <begin position="137"/>
        <end position="185"/>
    </location>
</feature>
<organism evidence="8 9">
    <name type="scientific">Sinomonas halotolerans</name>
    <dbReference type="NCBI Taxonomy" id="1644133"/>
    <lineage>
        <taxon>Bacteria</taxon>
        <taxon>Bacillati</taxon>
        <taxon>Actinomycetota</taxon>
        <taxon>Actinomycetes</taxon>
        <taxon>Micrococcales</taxon>
        <taxon>Micrococcaceae</taxon>
        <taxon>Sinomonas</taxon>
    </lineage>
</organism>
<dbReference type="PANTHER" id="PTHR43133">
    <property type="entry name" value="RNA POLYMERASE ECF-TYPE SIGMA FACTO"/>
    <property type="match status" value="1"/>
</dbReference>
<accession>A0ABU9X065</accession>
<evidence type="ECO:0000313" key="8">
    <source>
        <dbReference type="EMBL" id="MEN2744839.1"/>
    </source>
</evidence>
<comment type="similarity">
    <text evidence="1">Belongs to the sigma-70 factor family. ECF subfamily.</text>
</comment>
<dbReference type="InterPro" id="IPR014284">
    <property type="entry name" value="RNA_pol_sigma-70_dom"/>
</dbReference>
<proteinExistence type="inferred from homology"/>
<dbReference type="SUPFAM" id="SSF88946">
    <property type="entry name" value="Sigma2 domain of RNA polymerase sigma factors"/>
    <property type="match status" value="1"/>
</dbReference>